<gene>
    <name evidence="2" type="ORF">HH216_19690</name>
</gene>
<dbReference type="InterPro" id="IPR013096">
    <property type="entry name" value="Cupin_2"/>
</dbReference>
<dbReference type="SUPFAM" id="SSF51182">
    <property type="entry name" value="RmlC-like cupins"/>
    <property type="match status" value="1"/>
</dbReference>
<evidence type="ECO:0000313" key="3">
    <source>
        <dbReference type="Proteomes" id="UP000501128"/>
    </source>
</evidence>
<keyword evidence="3" id="KW-1185">Reference proteome</keyword>
<sequence>MMTAIGDLLTTSPAVLPEELVDDLLRGQSFRVERIVSRGHASPDDFWYDQDEAEWVLVVQGEARLRLETDAEPIELKAGSYINLPAHARHRVEWTHPDVDTIWLAIFYTV</sequence>
<dbReference type="Proteomes" id="UP000501128">
    <property type="component" value="Chromosome"/>
</dbReference>
<accession>A0A7L5DUX8</accession>
<proteinExistence type="predicted"/>
<evidence type="ECO:0000313" key="2">
    <source>
        <dbReference type="EMBL" id="QJD80398.1"/>
    </source>
</evidence>
<dbReference type="RefSeq" id="WP_169552357.1">
    <property type="nucleotide sequence ID" value="NZ_CP051677.1"/>
</dbReference>
<dbReference type="InterPro" id="IPR011051">
    <property type="entry name" value="RmlC_Cupin_sf"/>
</dbReference>
<dbReference type="KEGG" id="srho:HH216_19690"/>
<dbReference type="CDD" id="cd06981">
    <property type="entry name" value="cupin_reut_a1446"/>
    <property type="match status" value="1"/>
</dbReference>
<organism evidence="2 3">
    <name type="scientific">Spirosoma rhododendri</name>
    <dbReference type="NCBI Taxonomy" id="2728024"/>
    <lineage>
        <taxon>Bacteria</taxon>
        <taxon>Pseudomonadati</taxon>
        <taxon>Bacteroidota</taxon>
        <taxon>Cytophagia</taxon>
        <taxon>Cytophagales</taxon>
        <taxon>Cytophagaceae</taxon>
        <taxon>Spirosoma</taxon>
    </lineage>
</organism>
<dbReference type="AlphaFoldDB" id="A0A7L5DUX8"/>
<reference evidence="2 3" key="1">
    <citation type="submission" date="2020-04" db="EMBL/GenBank/DDBJ databases">
        <title>Genome sequencing of novel species.</title>
        <authorList>
            <person name="Heo J."/>
            <person name="Kim S.-J."/>
            <person name="Kim J.-S."/>
            <person name="Hong S.-B."/>
            <person name="Kwon S.-W."/>
        </authorList>
    </citation>
    <scope>NUCLEOTIDE SEQUENCE [LARGE SCALE GENOMIC DNA]</scope>
    <source>
        <strain evidence="2 3">CJU-R4</strain>
    </source>
</reference>
<protein>
    <submittedName>
        <fullName evidence="2">Cupin domain-containing protein</fullName>
    </submittedName>
</protein>
<name>A0A7L5DUX8_9BACT</name>
<dbReference type="Gene3D" id="2.60.120.10">
    <property type="entry name" value="Jelly Rolls"/>
    <property type="match status" value="1"/>
</dbReference>
<dbReference type="InterPro" id="IPR014710">
    <property type="entry name" value="RmlC-like_jellyroll"/>
</dbReference>
<dbReference type="EMBL" id="CP051677">
    <property type="protein sequence ID" value="QJD80398.1"/>
    <property type="molecule type" value="Genomic_DNA"/>
</dbReference>
<evidence type="ECO:0000259" key="1">
    <source>
        <dbReference type="Pfam" id="PF07883"/>
    </source>
</evidence>
<dbReference type="Pfam" id="PF07883">
    <property type="entry name" value="Cupin_2"/>
    <property type="match status" value="1"/>
</dbReference>
<feature type="domain" description="Cupin type-2" evidence="1">
    <location>
        <begin position="49"/>
        <end position="107"/>
    </location>
</feature>